<gene>
    <name evidence="4" type="ORF">D7U36_12915</name>
</gene>
<sequence length="186" mass="19417">MGAHRTPPPPAPRGRPVNAAVGLPARRDERLGAAHLPGLLALEESGFSPRERWSGRSWTSELARPGNLALGVYSGEQLVAAGIIGVLFGDAELLRIVVAPAHRGRGLATGLLARLLAAAAVAGARRMLLEVRHDNTPALALYERAGFTRTGVRANYYGPGADALLMQAVVTPPDTNRPGAAEGGRS</sequence>
<dbReference type="PROSITE" id="PS51186">
    <property type="entry name" value="GNAT"/>
    <property type="match status" value="1"/>
</dbReference>
<dbReference type="Gene3D" id="3.40.630.30">
    <property type="match status" value="1"/>
</dbReference>
<dbReference type="GO" id="GO:0016747">
    <property type="term" value="F:acyltransferase activity, transferring groups other than amino-acyl groups"/>
    <property type="evidence" value="ECO:0007669"/>
    <property type="project" value="InterPro"/>
</dbReference>
<dbReference type="InterPro" id="IPR000182">
    <property type="entry name" value="GNAT_dom"/>
</dbReference>
<keyword evidence="2" id="KW-0012">Acyltransferase</keyword>
<dbReference type="InterPro" id="IPR050680">
    <property type="entry name" value="YpeA/RimI_acetyltransf"/>
</dbReference>
<organism evidence="4 5">
    <name type="scientific">Propionibacterium australiense</name>
    <dbReference type="NCBI Taxonomy" id="119981"/>
    <lineage>
        <taxon>Bacteria</taxon>
        <taxon>Bacillati</taxon>
        <taxon>Actinomycetota</taxon>
        <taxon>Actinomycetes</taxon>
        <taxon>Propionibacteriales</taxon>
        <taxon>Propionibacteriaceae</taxon>
        <taxon>Propionibacterium</taxon>
    </lineage>
</organism>
<evidence type="ECO:0000313" key="5">
    <source>
        <dbReference type="Proteomes" id="UP000279336"/>
    </source>
</evidence>
<dbReference type="EMBL" id="RCIW01000027">
    <property type="protein sequence ID" value="RLP06417.1"/>
    <property type="molecule type" value="Genomic_DNA"/>
</dbReference>
<dbReference type="PANTHER" id="PTHR43420:SF44">
    <property type="entry name" value="ACETYLTRANSFERASE YPEA"/>
    <property type="match status" value="1"/>
</dbReference>
<proteinExistence type="predicted"/>
<evidence type="ECO:0000313" key="4">
    <source>
        <dbReference type="EMBL" id="RLP06417.1"/>
    </source>
</evidence>
<dbReference type="PANTHER" id="PTHR43420">
    <property type="entry name" value="ACETYLTRANSFERASE"/>
    <property type="match status" value="1"/>
</dbReference>
<reference evidence="4 5" key="1">
    <citation type="submission" date="2018-10" db="EMBL/GenBank/DDBJ databases">
        <title>Propionibacterium australiense Genome Sequencing and Assembly.</title>
        <authorList>
            <person name="Bernier A.-M."/>
            <person name="Bernard K."/>
        </authorList>
    </citation>
    <scope>NUCLEOTIDE SEQUENCE [LARGE SCALE GENOMIC DNA]</scope>
    <source>
        <strain evidence="4 5">NML98A078</strain>
    </source>
</reference>
<dbReference type="Pfam" id="PF00583">
    <property type="entry name" value="Acetyltransf_1"/>
    <property type="match status" value="1"/>
</dbReference>
<dbReference type="InterPro" id="IPR016181">
    <property type="entry name" value="Acyl_CoA_acyltransferase"/>
</dbReference>
<dbReference type="SUPFAM" id="SSF55729">
    <property type="entry name" value="Acyl-CoA N-acyltransferases (Nat)"/>
    <property type="match status" value="1"/>
</dbReference>
<evidence type="ECO:0000259" key="3">
    <source>
        <dbReference type="PROSITE" id="PS51186"/>
    </source>
</evidence>
<evidence type="ECO:0000256" key="1">
    <source>
        <dbReference type="ARBA" id="ARBA00022679"/>
    </source>
</evidence>
<keyword evidence="1 4" id="KW-0808">Transferase</keyword>
<dbReference type="AlphaFoldDB" id="A0A8B3FNY7"/>
<evidence type="ECO:0000256" key="2">
    <source>
        <dbReference type="ARBA" id="ARBA00023315"/>
    </source>
</evidence>
<dbReference type="Proteomes" id="UP000279336">
    <property type="component" value="Unassembled WGS sequence"/>
</dbReference>
<name>A0A8B3FNY7_9ACTN</name>
<comment type="caution">
    <text evidence="4">The sequence shown here is derived from an EMBL/GenBank/DDBJ whole genome shotgun (WGS) entry which is preliminary data.</text>
</comment>
<accession>A0A8B3FNY7</accession>
<protein>
    <submittedName>
        <fullName evidence="4">GNAT family N-acetyltransferase</fullName>
    </submittedName>
</protein>
<feature type="domain" description="N-acetyltransferase" evidence="3">
    <location>
        <begin position="23"/>
        <end position="171"/>
    </location>
</feature>